<dbReference type="GO" id="GO:0005886">
    <property type="term" value="C:plasma membrane"/>
    <property type="evidence" value="ECO:0007669"/>
    <property type="project" value="UniProtKB-SubCell"/>
</dbReference>
<comment type="caution">
    <text evidence="9">The sequence shown here is derived from an EMBL/GenBank/DDBJ whole genome shotgun (WGS) entry which is preliminary data.</text>
</comment>
<protein>
    <submittedName>
        <fullName evidence="9">EmrB/QacA subfamily drug resistance transporter</fullName>
    </submittedName>
</protein>
<dbReference type="AlphaFoldDB" id="A0A561EVG9"/>
<sequence length="485" mass="50056">MTTNANPEVAAAQPAPPQTPPAAGPGAMWIVLTGVFMATLDFFIVNVAIPSAQQDLKASASAIQWIVAGFGLTYGAGLITGGRLGDIFGRRAMFATGLALFTLTSVLCGVAPSAGFLVVARLAQGATAALMSPQVLAVLRTVYQGAAQLRAFSMYGLAMGLAAVFGQLIGGLLMKADLFDLGWRSCFLINLPIGIVALLLTFKYVPESKSPVKSKLDLVGMVLVTGALVALVLPLIQGREQGWPLWTEASLVGSVVLFLAFALYERALTAKGGSPLVNLSMFTDRAFTAGLLAQLVFWMGQASFFLVFALYIQFGRGLDALEAGVVFVAIGAGYLVTSTTAHKIAAKLGRQVLALGGLLCSVGLVLVGVEVHQIGVGGSVWWLVPGLVLDGAGMGMAVAPLAATVLTRINPQYAGAASGVLSTALQIGNALGVALIGLIFYNALDLSAGPATYAHAFQLSLFYSIGIGVVLAAIVQLLPRGNTGK</sequence>
<evidence type="ECO:0000313" key="9">
    <source>
        <dbReference type="EMBL" id="TWE19605.1"/>
    </source>
</evidence>
<dbReference type="Proteomes" id="UP000318416">
    <property type="component" value="Unassembled WGS sequence"/>
</dbReference>
<comment type="subcellular location">
    <subcellularLocation>
        <location evidence="1">Cell membrane</location>
        <topology evidence="1">Multi-pass membrane protein</topology>
    </subcellularLocation>
</comment>
<name>A0A561EVG9_9ACTN</name>
<accession>A0A561EVG9</accession>
<dbReference type="GO" id="GO:0046677">
    <property type="term" value="P:response to antibiotic"/>
    <property type="evidence" value="ECO:0007669"/>
    <property type="project" value="UniProtKB-KW"/>
</dbReference>
<dbReference type="EMBL" id="VIVR01000001">
    <property type="protein sequence ID" value="TWE19605.1"/>
    <property type="molecule type" value="Genomic_DNA"/>
</dbReference>
<dbReference type="InterPro" id="IPR011701">
    <property type="entry name" value="MFS"/>
</dbReference>
<feature type="transmembrane region" description="Helical" evidence="7">
    <location>
        <begin position="243"/>
        <end position="264"/>
    </location>
</feature>
<feature type="transmembrane region" description="Helical" evidence="7">
    <location>
        <begin position="419"/>
        <end position="441"/>
    </location>
</feature>
<dbReference type="InterPro" id="IPR020846">
    <property type="entry name" value="MFS_dom"/>
</dbReference>
<evidence type="ECO:0000256" key="4">
    <source>
        <dbReference type="ARBA" id="ARBA00023136"/>
    </source>
</evidence>
<feature type="transmembrane region" description="Helical" evidence="7">
    <location>
        <begin position="92"/>
        <end position="112"/>
    </location>
</feature>
<dbReference type="PROSITE" id="PS50850">
    <property type="entry name" value="MFS"/>
    <property type="match status" value="1"/>
</dbReference>
<evidence type="ECO:0000259" key="8">
    <source>
        <dbReference type="PROSITE" id="PS50850"/>
    </source>
</evidence>
<dbReference type="Gene3D" id="1.20.1250.20">
    <property type="entry name" value="MFS general substrate transporter like domains"/>
    <property type="match status" value="1"/>
</dbReference>
<dbReference type="SUPFAM" id="SSF103473">
    <property type="entry name" value="MFS general substrate transporter"/>
    <property type="match status" value="1"/>
</dbReference>
<feature type="transmembrane region" description="Helical" evidence="7">
    <location>
        <begin position="352"/>
        <end position="374"/>
    </location>
</feature>
<evidence type="ECO:0000256" key="6">
    <source>
        <dbReference type="SAM" id="MobiDB-lite"/>
    </source>
</evidence>
<feature type="domain" description="Major facilitator superfamily (MFS) profile" evidence="8">
    <location>
        <begin position="27"/>
        <end position="484"/>
    </location>
</feature>
<organism evidence="9 10">
    <name type="scientific">Kitasatospora atroaurantiaca</name>
    <dbReference type="NCBI Taxonomy" id="285545"/>
    <lineage>
        <taxon>Bacteria</taxon>
        <taxon>Bacillati</taxon>
        <taxon>Actinomycetota</taxon>
        <taxon>Actinomycetes</taxon>
        <taxon>Kitasatosporales</taxon>
        <taxon>Streptomycetaceae</taxon>
        <taxon>Kitasatospora</taxon>
    </lineage>
</organism>
<evidence type="ECO:0000313" key="10">
    <source>
        <dbReference type="Proteomes" id="UP000318416"/>
    </source>
</evidence>
<feature type="transmembrane region" description="Helical" evidence="7">
    <location>
        <begin position="285"/>
        <end position="314"/>
    </location>
</feature>
<feature type="region of interest" description="Disordered" evidence="6">
    <location>
        <begin position="1"/>
        <end position="20"/>
    </location>
</feature>
<keyword evidence="2 7" id="KW-0812">Transmembrane</keyword>
<dbReference type="PANTHER" id="PTHR42718">
    <property type="entry name" value="MAJOR FACILITATOR SUPERFAMILY MULTIDRUG TRANSPORTER MFSC"/>
    <property type="match status" value="1"/>
</dbReference>
<feature type="transmembrane region" description="Helical" evidence="7">
    <location>
        <begin position="181"/>
        <end position="204"/>
    </location>
</feature>
<feature type="transmembrane region" description="Helical" evidence="7">
    <location>
        <begin position="320"/>
        <end position="340"/>
    </location>
</feature>
<proteinExistence type="predicted"/>
<keyword evidence="3 7" id="KW-1133">Transmembrane helix</keyword>
<feature type="transmembrane region" description="Helical" evidence="7">
    <location>
        <begin position="461"/>
        <end position="479"/>
    </location>
</feature>
<dbReference type="GO" id="GO:0022857">
    <property type="term" value="F:transmembrane transporter activity"/>
    <property type="evidence" value="ECO:0007669"/>
    <property type="project" value="InterPro"/>
</dbReference>
<evidence type="ECO:0000256" key="7">
    <source>
        <dbReference type="SAM" id="Phobius"/>
    </source>
</evidence>
<dbReference type="Gene3D" id="1.20.1720.10">
    <property type="entry name" value="Multidrug resistance protein D"/>
    <property type="match status" value="1"/>
</dbReference>
<reference evidence="9 10" key="1">
    <citation type="submission" date="2019-06" db="EMBL/GenBank/DDBJ databases">
        <title>Sequencing the genomes of 1000 actinobacteria strains.</title>
        <authorList>
            <person name="Klenk H.-P."/>
        </authorList>
    </citation>
    <scope>NUCLEOTIDE SEQUENCE [LARGE SCALE GENOMIC DNA]</scope>
    <source>
        <strain evidence="9 10">DSM 41649</strain>
    </source>
</reference>
<dbReference type="Pfam" id="PF07690">
    <property type="entry name" value="MFS_1"/>
    <property type="match status" value="1"/>
</dbReference>
<keyword evidence="4 7" id="KW-0472">Membrane</keyword>
<feature type="transmembrane region" description="Helical" evidence="7">
    <location>
        <begin position="151"/>
        <end position="169"/>
    </location>
</feature>
<feature type="transmembrane region" description="Helical" evidence="7">
    <location>
        <begin position="216"/>
        <end position="237"/>
    </location>
</feature>
<evidence type="ECO:0000256" key="1">
    <source>
        <dbReference type="ARBA" id="ARBA00004651"/>
    </source>
</evidence>
<dbReference type="InterPro" id="IPR036259">
    <property type="entry name" value="MFS_trans_sf"/>
</dbReference>
<feature type="transmembrane region" description="Helical" evidence="7">
    <location>
        <begin position="61"/>
        <end position="80"/>
    </location>
</feature>
<dbReference type="RefSeq" id="WP_211785843.1">
    <property type="nucleotide sequence ID" value="NZ_BAAABR010000015.1"/>
</dbReference>
<feature type="transmembrane region" description="Helical" evidence="7">
    <location>
        <begin position="27"/>
        <end position="49"/>
    </location>
</feature>
<gene>
    <name evidence="9" type="ORF">FB465_4724</name>
</gene>
<feature type="transmembrane region" description="Helical" evidence="7">
    <location>
        <begin position="380"/>
        <end position="407"/>
    </location>
</feature>
<evidence type="ECO:0000256" key="5">
    <source>
        <dbReference type="ARBA" id="ARBA00023251"/>
    </source>
</evidence>
<evidence type="ECO:0000256" key="2">
    <source>
        <dbReference type="ARBA" id="ARBA00022692"/>
    </source>
</evidence>
<keyword evidence="5" id="KW-0046">Antibiotic resistance</keyword>
<dbReference type="CDD" id="cd17321">
    <property type="entry name" value="MFS_MMR_MDR_like"/>
    <property type="match status" value="1"/>
</dbReference>
<evidence type="ECO:0000256" key="3">
    <source>
        <dbReference type="ARBA" id="ARBA00022989"/>
    </source>
</evidence>
<dbReference type="PANTHER" id="PTHR42718:SF39">
    <property type="entry name" value="ACTINORHODIN TRANSPORTER-RELATED"/>
    <property type="match status" value="1"/>
</dbReference>
<keyword evidence="10" id="KW-1185">Reference proteome</keyword>